<reference evidence="1 2" key="1">
    <citation type="submission" date="2018-09" db="EMBL/GenBank/DDBJ databases">
        <title>Characterization of the phylogenetic diversity of five novel species belonging to the genus Bifidobacterium.</title>
        <authorList>
            <person name="Lugli G.A."/>
            <person name="Duranti S."/>
            <person name="Milani C."/>
        </authorList>
    </citation>
    <scope>NUCLEOTIDE SEQUENCE [LARGE SCALE GENOMIC DNA]</scope>
    <source>
        <strain evidence="1 2">2020B</strain>
    </source>
</reference>
<evidence type="ECO:0000313" key="2">
    <source>
        <dbReference type="Proteomes" id="UP000288052"/>
    </source>
</evidence>
<dbReference type="AlphaFoldDB" id="A0A430FAC4"/>
<organism evidence="1 2">
    <name type="scientific">Bifidobacterium castoris</name>
    <dbReference type="NCBI Taxonomy" id="2306972"/>
    <lineage>
        <taxon>Bacteria</taxon>
        <taxon>Bacillati</taxon>
        <taxon>Actinomycetota</taxon>
        <taxon>Actinomycetes</taxon>
        <taxon>Bifidobacteriales</taxon>
        <taxon>Bifidobacteriaceae</taxon>
        <taxon>Bifidobacterium</taxon>
    </lineage>
</organism>
<accession>A0A430FAC4</accession>
<dbReference type="Proteomes" id="UP000288052">
    <property type="component" value="Unassembled WGS sequence"/>
</dbReference>
<keyword evidence="2" id="KW-1185">Reference proteome</keyword>
<name>A0A430FAC4_9BIFI</name>
<dbReference type="RefSeq" id="WP_126031276.1">
    <property type="nucleotide sequence ID" value="NZ_QXGI01000001.1"/>
</dbReference>
<gene>
    <name evidence="1" type="ORF">D2E22_0219</name>
</gene>
<comment type="caution">
    <text evidence="1">The sequence shown here is derived from an EMBL/GenBank/DDBJ whole genome shotgun (WGS) entry which is preliminary data.</text>
</comment>
<sequence>MGIHAPDSAVTSPACGDTIRIRVETDHDGYTVAAAGFTAHVPADIGVADTVRTIRAAHMRKAHGL</sequence>
<dbReference type="EMBL" id="QXGI01000001">
    <property type="protein sequence ID" value="RSX49758.1"/>
    <property type="molecule type" value="Genomic_DNA"/>
</dbReference>
<evidence type="ECO:0000313" key="1">
    <source>
        <dbReference type="EMBL" id="RSX49758.1"/>
    </source>
</evidence>
<protein>
    <submittedName>
        <fullName evidence="1">Uncharacterized protein</fullName>
    </submittedName>
</protein>
<proteinExistence type="predicted"/>